<comment type="caution">
    <text evidence="1">The sequence shown here is derived from an EMBL/GenBank/DDBJ whole genome shotgun (WGS) entry which is preliminary data.</text>
</comment>
<dbReference type="AlphaFoldDB" id="A0AAV6WXU1"/>
<organism evidence="1 2">
    <name type="scientific">Buddleja alternifolia</name>
    <dbReference type="NCBI Taxonomy" id="168488"/>
    <lineage>
        <taxon>Eukaryota</taxon>
        <taxon>Viridiplantae</taxon>
        <taxon>Streptophyta</taxon>
        <taxon>Embryophyta</taxon>
        <taxon>Tracheophyta</taxon>
        <taxon>Spermatophyta</taxon>
        <taxon>Magnoliopsida</taxon>
        <taxon>eudicotyledons</taxon>
        <taxon>Gunneridae</taxon>
        <taxon>Pentapetalae</taxon>
        <taxon>asterids</taxon>
        <taxon>lamiids</taxon>
        <taxon>Lamiales</taxon>
        <taxon>Scrophulariaceae</taxon>
        <taxon>Buddlejeae</taxon>
        <taxon>Buddleja</taxon>
    </lineage>
</organism>
<protein>
    <recommendedName>
        <fullName evidence="3">DUF4283 domain-containing protein</fullName>
    </recommendedName>
</protein>
<keyword evidence="2" id="KW-1185">Reference proteome</keyword>
<sequence length="79" mass="8899">MLKAWNPQGSVSTSSVETNAMTFIFFLKSDAIKVLNSGPWSYRERSWTWRDIVKCISTIKDGACLRVKADSQLKISSDP</sequence>
<proteinExistence type="predicted"/>
<evidence type="ECO:0008006" key="3">
    <source>
        <dbReference type="Google" id="ProtNLM"/>
    </source>
</evidence>
<gene>
    <name evidence="1" type="ORF">BUALT_Bualt13G0119300</name>
</gene>
<dbReference type="Proteomes" id="UP000826271">
    <property type="component" value="Unassembled WGS sequence"/>
</dbReference>
<name>A0AAV6WXU1_9LAMI</name>
<evidence type="ECO:0000313" key="2">
    <source>
        <dbReference type="Proteomes" id="UP000826271"/>
    </source>
</evidence>
<dbReference type="EMBL" id="WHWC01000013">
    <property type="protein sequence ID" value="KAG8371738.1"/>
    <property type="molecule type" value="Genomic_DNA"/>
</dbReference>
<accession>A0AAV6WXU1</accession>
<evidence type="ECO:0000313" key="1">
    <source>
        <dbReference type="EMBL" id="KAG8371738.1"/>
    </source>
</evidence>
<reference evidence="1" key="1">
    <citation type="submission" date="2019-10" db="EMBL/GenBank/DDBJ databases">
        <authorList>
            <person name="Zhang R."/>
            <person name="Pan Y."/>
            <person name="Wang J."/>
            <person name="Ma R."/>
            <person name="Yu S."/>
        </authorList>
    </citation>
    <scope>NUCLEOTIDE SEQUENCE</scope>
    <source>
        <strain evidence="1">LA-IB0</strain>
        <tissue evidence="1">Leaf</tissue>
    </source>
</reference>